<dbReference type="EMBL" id="VIKS01000001">
    <property type="protein sequence ID" value="TQV89364.1"/>
    <property type="molecule type" value="Genomic_DNA"/>
</dbReference>
<protein>
    <recommendedName>
        <fullName evidence="2">histidine kinase</fullName>
        <ecNumber evidence="2">2.7.13.3</ecNumber>
    </recommendedName>
</protein>
<dbReference type="PANTHER" id="PTHR42878">
    <property type="entry name" value="TWO-COMPONENT HISTIDINE KINASE"/>
    <property type="match status" value="1"/>
</dbReference>
<evidence type="ECO:0000256" key="3">
    <source>
        <dbReference type="ARBA" id="ARBA00022679"/>
    </source>
</evidence>
<dbReference type="AlphaFoldDB" id="A0A545UIR1"/>
<keyword evidence="5" id="KW-0418">Kinase</keyword>
<keyword evidence="4" id="KW-0547">Nucleotide-binding</keyword>
<gene>
    <name evidence="10" type="ORF">FLL46_00330</name>
</gene>
<dbReference type="SMART" id="SM00387">
    <property type="entry name" value="HATPase_c"/>
    <property type="match status" value="1"/>
</dbReference>
<name>A0A545UIR1_9GAMM</name>
<keyword evidence="3" id="KW-0808">Transferase</keyword>
<evidence type="ECO:0000256" key="5">
    <source>
        <dbReference type="ARBA" id="ARBA00022777"/>
    </source>
</evidence>
<dbReference type="InterPro" id="IPR050351">
    <property type="entry name" value="BphY/WalK/GraS-like"/>
</dbReference>
<dbReference type="GO" id="GO:0030295">
    <property type="term" value="F:protein kinase activator activity"/>
    <property type="evidence" value="ECO:0007669"/>
    <property type="project" value="TreeGrafter"/>
</dbReference>
<keyword evidence="8" id="KW-1133">Transmembrane helix</keyword>
<evidence type="ECO:0000256" key="8">
    <source>
        <dbReference type="SAM" id="Phobius"/>
    </source>
</evidence>
<evidence type="ECO:0000256" key="2">
    <source>
        <dbReference type="ARBA" id="ARBA00012438"/>
    </source>
</evidence>
<reference evidence="10 11" key="1">
    <citation type="submission" date="2019-07" db="EMBL/GenBank/DDBJ databases">
        <title>Draft genome for Aliikangiella sp. M105.</title>
        <authorList>
            <person name="Wang G."/>
        </authorList>
    </citation>
    <scope>NUCLEOTIDE SEQUENCE [LARGE SCALE GENOMIC DNA]</scope>
    <source>
        <strain evidence="10 11">M105</strain>
    </source>
</reference>
<dbReference type="InterPro" id="IPR004358">
    <property type="entry name" value="Sig_transdc_His_kin-like_C"/>
</dbReference>
<dbReference type="InterPro" id="IPR036890">
    <property type="entry name" value="HATPase_C_sf"/>
</dbReference>
<dbReference type="OrthoDB" id="1931120at2"/>
<dbReference type="PROSITE" id="PS50109">
    <property type="entry name" value="HIS_KIN"/>
    <property type="match status" value="1"/>
</dbReference>
<dbReference type="GO" id="GO:0000156">
    <property type="term" value="F:phosphorelay response regulator activity"/>
    <property type="evidence" value="ECO:0007669"/>
    <property type="project" value="TreeGrafter"/>
</dbReference>
<comment type="caution">
    <text evidence="10">The sequence shown here is derived from an EMBL/GenBank/DDBJ whole genome shotgun (WGS) entry which is preliminary data.</text>
</comment>
<dbReference type="Pfam" id="PF02518">
    <property type="entry name" value="HATPase_c"/>
    <property type="match status" value="1"/>
</dbReference>
<evidence type="ECO:0000313" key="11">
    <source>
        <dbReference type="Proteomes" id="UP000315439"/>
    </source>
</evidence>
<dbReference type="PANTHER" id="PTHR42878:SF7">
    <property type="entry name" value="SENSOR HISTIDINE KINASE GLRK"/>
    <property type="match status" value="1"/>
</dbReference>
<dbReference type="Gene3D" id="3.30.450.20">
    <property type="entry name" value="PAS domain"/>
    <property type="match status" value="1"/>
</dbReference>
<feature type="domain" description="Histidine kinase" evidence="9">
    <location>
        <begin position="230"/>
        <end position="447"/>
    </location>
</feature>
<evidence type="ECO:0000256" key="1">
    <source>
        <dbReference type="ARBA" id="ARBA00000085"/>
    </source>
</evidence>
<dbReference type="InterPro" id="IPR003594">
    <property type="entry name" value="HATPase_dom"/>
</dbReference>
<dbReference type="PRINTS" id="PR00344">
    <property type="entry name" value="BCTRLSENSOR"/>
</dbReference>
<keyword evidence="11" id="KW-1185">Reference proteome</keyword>
<dbReference type="InterPro" id="IPR005467">
    <property type="entry name" value="His_kinase_dom"/>
</dbReference>
<dbReference type="Gene3D" id="3.30.565.10">
    <property type="entry name" value="Histidine kinase-like ATPase, C-terminal domain"/>
    <property type="match status" value="1"/>
</dbReference>
<dbReference type="Proteomes" id="UP000315439">
    <property type="component" value="Unassembled WGS sequence"/>
</dbReference>
<feature type="transmembrane region" description="Helical" evidence="8">
    <location>
        <begin position="12"/>
        <end position="29"/>
    </location>
</feature>
<dbReference type="EC" id="2.7.13.3" evidence="2"/>
<keyword evidence="8" id="KW-0812">Transmembrane</keyword>
<dbReference type="RefSeq" id="WP_142891428.1">
    <property type="nucleotide sequence ID" value="NZ_ML660160.1"/>
</dbReference>
<comment type="catalytic activity">
    <reaction evidence="1">
        <text>ATP + protein L-histidine = ADP + protein N-phospho-L-histidine.</text>
        <dbReference type="EC" id="2.7.13.3"/>
    </reaction>
</comment>
<keyword evidence="7" id="KW-0902">Two-component regulatory system</keyword>
<keyword evidence="6" id="KW-0067">ATP-binding</keyword>
<proteinExistence type="predicted"/>
<evidence type="ECO:0000256" key="7">
    <source>
        <dbReference type="ARBA" id="ARBA00023012"/>
    </source>
</evidence>
<evidence type="ECO:0000313" key="10">
    <source>
        <dbReference type="EMBL" id="TQV89364.1"/>
    </source>
</evidence>
<evidence type="ECO:0000256" key="6">
    <source>
        <dbReference type="ARBA" id="ARBA00022840"/>
    </source>
</evidence>
<keyword evidence="8" id="KW-0472">Membrane</keyword>
<dbReference type="SUPFAM" id="SSF55874">
    <property type="entry name" value="ATPase domain of HSP90 chaperone/DNA topoisomerase II/histidine kinase"/>
    <property type="match status" value="1"/>
</dbReference>
<organism evidence="10 11">
    <name type="scientific">Aliikangiella coralliicola</name>
    <dbReference type="NCBI Taxonomy" id="2592383"/>
    <lineage>
        <taxon>Bacteria</taxon>
        <taxon>Pseudomonadati</taxon>
        <taxon>Pseudomonadota</taxon>
        <taxon>Gammaproteobacteria</taxon>
        <taxon>Oceanospirillales</taxon>
        <taxon>Pleioneaceae</taxon>
        <taxon>Aliikangiella</taxon>
    </lineage>
</organism>
<evidence type="ECO:0000256" key="4">
    <source>
        <dbReference type="ARBA" id="ARBA00022741"/>
    </source>
</evidence>
<dbReference type="GO" id="GO:0005524">
    <property type="term" value="F:ATP binding"/>
    <property type="evidence" value="ECO:0007669"/>
    <property type="project" value="UniProtKB-KW"/>
</dbReference>
<dbReference type="GO" id="GO:0004673">
    <property type="term" value="F:protein histidine kinase activity"/>
    <property type="evidence" value="ECO:0007669"/>
    <property type="project" value="UniProtKB-EC"/>
</dbReference>
<accession>A0A545UIR1</accession>
<feature type="transmembrane region" description="Helical" evidence="8">
    <location>
        <begin position="35"/>
        <end position="52"/>
    </location>
</feature>
<sequence>MRFKSLQTRLAVRLVLLLFSFSLLAGFIVNSDYFAVMALLFALVTIQSIELWRTITFSNRLLARFFSTIKYEDYSQRFKHDELGKSYQELTDSMNFVVAKLQHSKQQLERQSLYLKTILHHIETAIIVYDGTGEISLINRAANRLLQTNTLSNIRQLETNFGALSSLLIQNKSGQRHLCSCNINNLPHQLLVDMVEAKVEDDSVFIAAIQDIQSELEEKELKAWQDITRVLTHEISNSITPITSLANSCSQLLLDSNDRTGVKTVEDIDDLQEAISTIERRGENLVKFIANYRKLTKVPQLNAKRASVTQLLVHTVNLFKKECEQHSISIEMKFGDSEIFAVIDPVLVEQVLVNLIKNSIAAVKDSPSSKIVIDAKINKSRLKISVEDNGRGMLPEAQERIFVPFYSTKKSGSGIGLSLSRLIMQLHNGTIGVKSELGKGSCFTLLF</sequence>
<evidence type="ECO:0000259" key="9">
    <source>
        <dbReference type="PROSITE" id="PS50109"/>
    </source>
</evidence>
<dbReference type="GO" id="GO:0007234">
    <property type="term" value="P:osmosensory signaling via phosphorelay pathway"/>
    <property type="evidence" value="ECO:0007669"/>
    <property type="project" value="TreeGrafter"/>
</dbReference>